<dbReference type="AlphaFoldDB" id="A0A9X0EEE6"/>
<dbReference type="Gene3D" id="3.40.50.40">
    <property type="match status" value="1"/>
</dbReference>
<feature type="domain" description="Asparaginase/glutaminase C-terminal" evidence="9">
    <location>
        <begin position="209"/>
        <end position="324"/>
    </location>
</feature>
<protein>
    <recommendedName>
        <fullName evidence="2">asparaginase</fullName>
        <ecNumber evidence="2">3.5.1.1</ecNumber>
    </recommendedName>
</protein>
<dbReference type="PIRSF" id="PIRSF001220">
    <property type="entry name" value="L-ASNase_gatD"/>
    <property type="match status" value="1"/>
</dbReference>
<dbReference type="InterPro" id="IPR027475">
    <property type="entry name" value="Asparaginase/glutaminase_AS2"/>
</dbReference>
<comment type="caution">
    <text evidence="10">The sequence shown here is derived from an EMBL/GenBank/DDBJ whole genome shotgun (WGS) entry which is preliminary data.</text>
</comment>
<feature type="active site" description="O-isoaspartyl threonine intermediate" evidence="4">
    <location>
        <position position="20"/>
    </location>
</feature>
<evidence type="ECO:0000256" key="5">
    <source>
        <dbReference type="PIRSR" id="PIRSR001220-2"/>
    </source>
</evidence>
<dbReference type="InterPro" id="IPR027473">
    <property type="entry name" value="L-asparaginase_C"/>
</dbReference>
<dbReference type="Gene3D" id="3.40.50.1170">
    <property type="entry name" value="L-asparaginase, N-terminal domain"/>
    <property type="match status" value="1"/>
</dbReference>
<feature type="active site" evidence="7">
    <location>
        <position position="99"/>
    </location>
</feature>
<feature type="binding site" evidence="5">
    <location>
        <position position="66"/>
    </location>
    <ligand>
        <name>substrate</name>
    </ligand>
</feature>
<name>A0A9X0EEE6_9PSED</name>
<comment type="similarity">
    <text evidence="1">Belongs to the asparaginase 1 family.</text>
</comment>
<dbReference type="PROSITE" id="PS00917">
    <property type="entry name" value="ASN_GLN_ASE_2"/>
    <property type="match status" value="1"/>
</dbReference>
<dbReference type="Pfam" id="PF00710">
    <property type="entry name" value="Asparaginase"/>
    <property type="match status" value="1"/>
</dbReference>
<evidence type="ECO:0000256" key="6">
    <source>
        <dbReference type="PROSITE-ProRule" id="PRU10099"/>
    </source>
</evidence>
<gene>
    <name evidence="10" type="ORF">LT42_20590</name>
</gene>
<keyword evidence="3" id="KW-0378">Hydrolase</keyword>
<evidence type="ECO:0000256" key="3">
    <source>
        <dbReference type="ARBA" id="ARBA00022801"/>
    </source>
</evidence>
<evidence type="ECO:0000313" key="11">
    <source>
        <dbReference type="Proteomes" id="UP000029719"/>
    </source>
</evidence>
<dbReference type="InterPro" id="IPR020827">
    <property type="entry name" value="Asparaginase/glutaminase_AS1"/>
</dbReference>
<dbReference type="FunFam" id="3.40.50.40:FF:000001">
    <property type="entry name" value="L-asparaginase 1"/>
    <property type="match status" value="1"/>
</dbReference>
<evidence type="ECO:0000256" key="2">
    <source>
        <dbReference type="ARBA" id="ARBA00012920"/>
    </source>
</evidence>
<sequence>MNSANHVSASHVMVLYTGGTIGMQASENGLAPASGFEARMAAQLTAQPNVHVPQWTFREMSPLIDSANMTPAYWQRLREAVVDAVDITGCDGVLVLHGTDTLAYSAAAMSFQLSGLHAPVVFTGSMLPAGVPDSDAWENVTGALQVLGSGLAAGVHLYFHGELLEPTRCAKIRSFGRNPFAALNRARGGKVAPALPAALDYRQPKDLANVAVLPLFPGIGAAQLDGLIDSGIQGLVLECFGNGTGPSDNADFLASLQRARQQGVVVVAITQCHEGGVELDVYEAGSRLRSVGVLSGGGMTREAAFGKLHALLGTGLDGDEVRRWVELDICGELR</sequence>
<evidence type="ECO:0000256" key="7">
    <source>
        <dbReference type="PROSITE-ProRule" id="PRU10100"/>
    </source>
</evidence>
<dbReference type="Pfam" id="PF17763">
    <property type="entry name" value="Asparaginase_C"/>
    <property type="match status" value="1"/>
</dbReference>
<dbReference type="PANTHER" id="PTHR11707">
    <property type="entry name" value="L-ASPARAGINASE"/>
    <property type="match status" value="1"/>
</dbReference>
<organism evidence="10 11">
    <name type="scientific">Pseudomonas lutea</name>
    <dbReference type="NCBI Taxonomy" id="243924"/>
    <lineage>
        <taxon>Bacteria</taxon>
        <taxon>Pseudomonadati</taxon>
        <taxon>Pseudomonadota</taxon>
        <taxon>Gammaproteobacteria</taxon>
        <taxon>Pseudomonadales</taxon>
        <taxon>Pseudomonadaceae</taxon>
        <taxon>Pseudomonas</taxon>
    </lineage>
</organism>
<dbReference type="InterPro" id="IPR037152">
    <property type="entry name" value="L-asparaginase_N_sf"/>
</dbReference>
<evidence type="ECO:0000259" key="9">
    <source>
        <dbReference type="Pfam" id="PF17763"/>
    </source>
</evidence>
<dbReference type="InterPro" id="IPR027474">
    <property type="entry name" value="L-asparaginase_N"/>
</dbReference>
<dbReference type="InterPro" id="IPR036152">
    <property type="entry name" value="Asp/glu_Ase-like_sf"/>
</dbReference>
<dbReference type="PROSITE" id="PS00144">
    <property type="entry name" value="ASN_GLN_ASE_1"/>
    <property type="match status" value="1"/>
</dbReference>
<proteinExistence type="inferred from homology"/>
<evidence type="ECO:0000256" key="1">
    <source>
        <dbReference type="ARBA" id="ARBA00010518"/>
    </source>
</evidence>
<feature type="active site" evidence="6">
    <location>
        <position position="20"/>
    </location>
</feature>
<evidence type="ECO:0000259" key="8">
    <source>
        <dbReference type="Pfam" id="PF00710"/>
    </source>
</evidence>
<dbReference type="RefSeq" id="WP_037016807.1">
    <property type="nucleotide sequence ID" value="NZ_JRMB01000002.1"/>
</dbReference>
<feature type="domain" description="L-asparaginase N-terminal" evidence="8">
    <location>
        <begin position="11"/>
        <end position="191"/>
    </location>
</feature>
<dbReference type="CDD" id="cd08963">
    <property type="entry name" value="L-asparaginase_I"/>
    <property type="match status" value="1"/>
</dbReference>
<dbReference type="EC" id="3.5.1.1" evidence="2"/>
<dbReference type="PIRSF" id="PIRSF500176">
    <property type="entry name" value="L_ASNase"/>
    <property type="match status" value="1"/>
</dbReference>
<accession>A0A9X0EEE6</accession>
<dbReference type="InterPro" id="IPR041725">
    <property type="entry name" value="L-asparaginase_I"/>
</dbReference>
<dbReference type="PRINTS" id="PR00139">
    <property type="entry name" value="ASNGLNASE"/>
</dbReference>
<dbReference type="PROSITE" id="PS51732">
    <property type="entry name" value="ASN_GLN_ASE_3"/>
    <property type="match status" value="1"/>
</dbReference>
<dbReference type="SFLD" id="SFLDS00057">
    <property type="entry name" value="Glutaminase/Asparaginase"/>
    <property type="match status" value="1"/>
</dbReference>
<dbReference type="SUPFAM" id="SSF53774">
    <property type="entry name" value="Glutaminase/Asparaginase"/>
    <property type="match status" value="1"/>
</dbReference>
<dbReference type="OrthoDB" id="9788068at2"/>
<dbReference type="Proteomes" id="UP000029719">
    <property type="component" value="Unassembled WGS sequence"/>
</dbReference>
<dbReference type="EMBL" id="JRMB01000002">
    <property type="protein sequence ID" value="KGF64268.1"/>
    <property type="molecule type" value="Genomic_DNA"/>
</dbReference>
<reference evidence="10 11" key="1">
    <citation type="submission" date="2014-09" db="EMBL/GenBank/DDBJ databases">
        <title>Genome sequence of Pseudomonas lutea strain DSM 17257T.</title>
        <authorList>
            <person name="Kwak Y."/>
            <person name="Shin J.-H."/>
        </authorList>
    </citation>
    <scope>NUCLEOTIDE SEQUENCE [LARGE SCALE GENOMIC DNA]</scope>
    <source>
        <strain evidence="10 11">DSM 17257</strain>
    </source>
</reference>
<dbReference type="InterPro" id="IPR006034">
    <property type="entry name" value="Asparaginase/glutaminase-like"/>
</dbReference>
<dbReference type="GO" id="GO:0005829">
    <property type="term" value="C:cytosol"/>
    <property type="evidence" value="ECO:0007669"/>
    <property type="project" value="TreeGrafter"/>
</dbReference>
<dbReference type="PANTHER" id="PTHR11707:SF28">
    <property type="entry name" value="60 KDA LYSOPHOSPHOLIPASE"/>
    <property type="match status" value="1"/>
</dbReference>
<dbReference type="InterPro" id="IPR040919">
    <property type="entry name" value="Asparaginase_C"/>
</dbReference>
<dbReference type="SMART" id="SM00870">
    <property type="entry name" value="Asparaginase"/>
    <property type="match status" value="1"/>
</dbReference>
<evidence type="ECO:0000313" key="10">
    <source>
        <dbReference type="EMBL" id="KGF64268.1"/>
    </source>
</evidence>
<evidence type="ECO:0000256" key="4">
    <source>
        <dbReference type="PIRSR" id="PIRSR001220-1"/>
    </source>
</evidence>
<dbReference type="GO" id="GO:0004067">
    <property type="term" value="F:asparaginase activity"/>
    <property type="evidence" value="ECO:0007669"/>
    <property type="project" value="UniProtKB-UniRule"/>
</dbReference>
<dbReference type="GO" id="GO:0009066">
    <property type="term" value="P:aspartate family amino acid metabolic process"/>
    <property type="evidence" value="ECO:0007669"/>
    <property type="project" value="UniProtKB-ARBA"/>
</dbReference>
<feature type="binding site" evidence="5">
    <location>
        <begin position="99"/>
        <end position="100"/>
    </location>
    <ligand>
        <name>substrate</name>
    </ligand>
</feature>